<dbReference type="PROSITE" id="PS50177">
    <property type="entry name" value="NTF2_DOMAIN"/>
    <property type="match status" value="1"/>
</dbReference>
<dbReference type="InterPro" id="IPR018222">
    <property type="entry name" value="Nuclear_transport_factor_2_euk"/>
</dbReference>
<dbReference type="AlphaFoldDB" id="A0A640KG52"/>
<dbReference type="PANTHER" id="PTHR12612">
    <property type="entry name" value="NUCLEAR TRANSPORT FACTOR 2"/>
    <property type="match status" value="1"/>
</dbReference>
<evidence type="ECO:0000256" key="1">
    <source>
        <dbReference type="SAM" id="MobiDB-lite"/>
    </source>
</evidence>
<feature type="compositionally biased region" description="Low complexity" evidence="1">
    <location>
        <begin position="474"/>
        <end position="505"/>
    </location>
</feature>
<dbReference type="EMBL" id="BLBS01000026">
    <property type="protein sequence ID" value="GET88278.1"/>
    <property type="molecule type" value="Genomic_DNA"/>
</dbReference>
<keyword evidence="4" id="KW-1185">Reference proteome</keyword>
<dbReference type="SUPFAM" id="SSF54427">
    <property type="entry name" value="NTF2-like"/>
    <property type="match status" value="1"/>
</dbReference>
<dbReference type="FunFam" id="3.10.450.50:FF:000035">
    <property type="entry name" value="Hypothetical_protein_-_conserved"/>
    <property type="match status" value="1"/>
</dbReference>
<gene>
    <name evidence="3" type="ORF">LtaPh_2104400</name>
</gene>
<evidence type="ECO:0000313" key="4">
    <source>
        <dbReference type="Proteomes" id="UP000419144"/>
    </source>
</evidence>
<reference evidence="3" key="1">
    <citation type="submission" date="2019-11" db="EMBL/GenBank/DDBJ databases">
        <title>Leishmania tarentolae CDS.</title>
        <authorList>
            <person name="Goto Y."/>
            <person name="Yamagishi J."/>
        </authorList>
    </citation>
    <scope>NUCLEOTIDE SEQUENCE [LARGE SCALE GENOMIC DNA]</scope>
    <source>
        <strain evidence="3">Parrot Tar II</strain>
    </source>
</reference>
<dbReference type="InterPro" id="IPR045875">
    <property type="entry name" value="NTF2"/>
</dbReference>
<sequence length="592" mass="66154">MPPPPARRRLPALPPRTPGGEHRAFVRVCADFMRCPPLPPIGSTAHMQNVRTTHTPLLLSYTHAPHTHTHTHTHTRRCGQLSSLSPQPHPPPPPCQHFSLSLFCCCFLSHVTPVARTRHRLHLQQPQSPRALHWNRPPSPSTSSDSLVSVCVSKPLNTMSEAQSLTPETAFTVASTFLAYYYSEFVKLNELARMSDLYDERSYMTLVDFRDEVPVVAHGRNAVANLLAKLDSTLGQRKVEIITVDTVALPHNCVQVICQGVMYLREYRRVFLHVFMLEPTAYRTKTYHIASDYLRFVDSEKEVIPEGAVVIAADQVAAYLEESRRRVEEEQRRQLLEFQQRIRLQQQQLQMQQQQMQRQQQHKAATISTPAPASRQSYQPASASRDPSNPQEKHQQQRPARPPRDGGRPARGEDQRDQRAERKPREPRENRGDRKPREPRGEHKPREGEEKVAAASPSRAAGEGKKGGERGNRKPSAAANAAKGATAAGAGAGAAGAAAATSAPAAERKPRRESGPTAAIIILRVPKKIKLSDIKAELVGQGFSELKDLFWCGRDSAHAVVKFSSVEKATEVFEKKPFKIQGESLNMNYYHE</sequence>
<feature type="compositionally biased region" description="Polar residues" evidence="1">
    <location>
        <begin position="362"/>
        <end position="390"/>
    </location>
</feature>
<dbReference type="Gene3D" id="3.10.450.50">
    <property type="match status" value="1"/>
</dbReference>
<dbReference type="InterPro" id="IPR032710">
    <property type="entry name" value="NTF2-like_dom_sf"/>
</dbReference>
<feature type="region of interest" description="Disordered" evidence="1">
    <location>
        <begin position="66"/>
        <end position="90"/>
    </location>
</feature>
<organism evidence="3 4">
    <name type="scientific">Leishmania tarentolae</name>
    <name type="common">Sauroleishmania tarentolae</name>
    <dbReference type="NCBI Taxonomy" id="5689"/>
    <lineage>
        <taxon>Eukaryota</taxon>
        <taxon>Discoba</taxon>
        <taxon>Euglenozoa</taxon>
        <taxon>Kinetoplastea</taxon>
        <taxon>Metakinetoplastina</taxon>
        <taxon>Trypanosomatida</taxon>
        <taxon>Trypanosomatidae</taxon>
        <taxon>Leishmaniinae</taxon>
        <taxon>Leishmania</taxon>
        <taxon>lizard Leishmania</taxon>
    </lineage>
</organism>
<dbReference type="GO" id="GO:0006913">
    <property type="term" value="P:nucleocytoplasmic transport"/>
    <property type="evidence" value="ECO:0007669"/>
    <property type="project" value="InterPro"/>
</dbReference>
<dbReference type="CDD" id="cd00780">
    <property type="entry name" value="NTF2"/>
    <property type="match status" value="1"/>
</dbReference>
<protein>
    <recommendedName>
        <fullName evidence="2">NTF2 domain-containing protein</fullName>
    </recommendedName>
</protein>
<evidence type="ECO:0000259" key="2">
    <source>
        <dbReference type="PROSITE" id="PS50177"/>
    </source>
</evidence>
<dbReference type="OrthoDB" id="250271at2759"/>
<dbReference type="Proteomes" id="UP000419144">
    <property type="component" value="Unassembled WGS sequence"/>
</dbReference>
<dbReference type="VEuPathDB" id="TriTrypDB:LtaPh_2104400"/>
<accession>A0A640KG52</accession>
<feature type="region of interest" description="Disordered" evidence="1">
    <location>
        <begin position="353"/>
        <end position="516"/>
    </location>
</feature>
<feature type="domain" description="NTF2" evidence="2">
    <location>
        <begin position="173"/>
        <end position="296"/>
    </location>
</feature>
<evidence type="ECO:0000313" key="3">
    <source>
        <dbReference type="EMBL" id="GET88278.1"/>
    </source>
</evidence>
<feature type="region of interest" description="Disordered" evidence="1">
    <location>
        <begin position="123"/>
        <end position="146"/>
    </location>
</feature>
<proteinExistence type="predicted"/>
<comment type="caution">
    <text evidence="3">The sequence shown here is derived from an EMBL/GenBank/DDBJ whole genome shotgun (WGS) entry which is preliminary data.</text>
</comment>
<dbReference type="Pfam" id="PF02136">
    <property type="entry name" value="NTF2"/>
    <property type="match status" value="1"/>
</dbReference>
<dbReference type="InterPro" id="IPR002075">
    <property type="entry name" value="NTF2_dom"/>
</dbReference>
<feature type="compositionally biased region" description="Basic and acidic residues" evidence="1">
    <location>
        <begin position="462"/>
        <end position="472"/>
    </location>
</feature>
<feature type="compositionally biased region" description="Basic and acidic residues" evidence="1">
    <location>
        <begin position="402"/>
        <end position="452"/>
    </location>
</feature>
<name>A0A640KG52_LEITA</name>
<feature type="compositionally biased region" description="Basic residues" evidence="1">
    <location>
        <begin position="66"/>
        <end position="77"/>
    </location>
</feature>